<name>A0ABP3UP73_9CLOT</name>
<dbReference type="RefSeq" id="WP_343761124.1">
    <property type="nucleotide sequence ID" value="NZ_BAAACG010000009.1"/>
</dbReference>
<organism evidence="9 10">
    <name type="scientific">Clostridium oceanicum</name>
    <dbReference type="NCBI Taxonomy" id="1543"/>
    <lineage>
        <taxon>Bacteria</taxon>
        <taxon>Bacillati</taxon>
        <taxon>Bacillota</taxon>
        <taxon>Clostridia</taxon>
        <taxon>Eubacteriales</taxon>
        <taxon>Clostridiaceae</taxon>
        <taxon>Clostridium</taxon>
    </lineage>
</organism>
<evidence type="ECO:0000256" key="3">
    <source>
        <dbReference type="ARBA" id="ARBA00022448"/>
    </source>
</evidence>
<dbReference type="CDD" id="cd02947">
    <property type="entry name" value="TRX_family"/>
    <property type="match status" value="1"/>
</dbReference>
<keyword evidence="4" id="KW-0249">Electron transport</keyword>
<proteinExistence type="inferred from homology"/>
<evidence type="ECO:0000313" key="9">
    <source>
        <dbReference type="EMBL" id="GAA0739851.1"/>
    </source>
</evidence>
<dbReference type="InterPro" id="IPR013766">
    <property type="entry name" value="Thioredoxin_domain"/>
</dbReference>
<sequence>MLLLDKKTFKEEVLESEGFIVVDYFGDGCVPCKALMPDVEELAEKYEGKVKFCKLNTTKARRLAISQRVLGLPAIVLYKDGEKVAEVVKEDATKENIEKMITENIG</sequence>
<evidence type="ECO:0000256" key="5">
    <source>
        <dbReference type="ARBA" id="ARBA00023157"/>
    </source>
</evidence>
<dbReference type="PROSITE" id="PS51352">
    <property type="entry name" value="THIOREDOXIN_2"/>
    <property type="match status" value="1"/>
</dbReference>
<keyword evidence="5" id="KW-1015">Disulfide bond</keyword>
<keyword evidence="10" id="KW-1185">Reference proteome</keyword>
<gene>
    <name evidence="9" type="ORF">GCM10008906_19040</name>
</gene>
<comment type="caution">
    <text evidence="9">The sequence shown here is derived from an EMBL/GenBank/DDBJ whole genome shotgun (WGS) entry which is preliminary data.</text>
</comment>
<accession>A0ABP3UP73</accession>
<keyword evidence="3" id="KW-0813">Transport</keyword>
<evidence type="ECO:0000256" key="1">
    <source>
        <dbReference type="ARBA" id="ARBA00008987"/>
    </source>
</evidence>
<dbReference type="Pfam" id="PF00085">
    <property type="entry name" value="Thioredoxin"/>
    <property type="match status" value="1"/>
</dbReference>
<dbReference type="InterPro" id="IPR017937">
    <property type="entry name" value="Thioredoxin_CS"/>
</dbReference>
<reference evidence="10" key="1">
    <citation type="journal article" date="2019" name="Int. J. Syst. Evol. Microbiol.">
        <title>The Global Catalogue of Microorganisms (GCM) 10K type strain sequencing project: providing services to taxonomists for standard genome sequencing and annotation.</title>
        <authorList>
            <consortium name="The Broad Institute Genomics Platform"/>
            <consortium name="The Broad Institute Genome Sequencing Center for Infectious Disease"/>
            <person name="Wu L."/>
            <person name="Ma J."/>
        </authorList>
    </citation>
    <scope>NUCLEOTIDE SEQUENCE [LARGE SCALE GENOMIC DNA]</scope>
    <source>
        <strain evidence="10">JCM 1407</strain>
    </source>
</reference>
<evidence type="ECO:0000259" key="8">
    <source>
        <dbReference type="PROSITE" id="PS51352"/>
    </source>
</evidence>
<evidence type="ECO:0000256" key="2">
    <source>
        <dbReference type="ARBA" id="ARBA00020570"/>
    </source>
</evidence>
<evidence type="ECO:0000256" key="7">
    <source>
        <dbReference type="PIRNR" id="PIRNR000077"/>
    </source>
</evidence>
<dbReference type="SUPFAM" id="SSF52833">
    <property type="entry name" value="Thioredoxin-like"/>
    <property type="match status" value="1"/>
</dbReference>
<dbReference type="InterPro" id="IPR005746">
    <property type="entry name" value="Thioredoxin"/>
</dbReference>
<dbReference type="Gene3D" id="3.40.30.10">
    <property type="entry name" value="Glutaredoxin"/>
    <property type="match status" value="1"/>
</dbReference>
<dbReference type="InterPro" id="IPR036249">
    <property type="entry name" value="Thioredoxin-like_sf"/>
</dbReference>
<keyword evidence="6" id="KW-0676">Redox-active center</keyword>
<dbReference type="NCBIfam" id="NF047697">
    <property type="entry name" value="ThioredTrxAClost"/>
    <property type="match status" value="1"/>
</dbReference>
<evidence type="ECO:0000313" key="10">
    <source>
        <dbReference type="Proteomes" id="UP001501510"/>
    </source>
</evidence>
<dbReference type="PANTHER" id="PTHR45663">
    <property type="entry name" value="GEO12009P1"/>
    <property type="match status" value="1"/>
</dbReference>
<dbReference type="PANTHER" id="PTHR45663:SF11">
    <property type="entry name" value="GEO12009P1"/>
    <property type="match status" value="1"/>
</dbReference>
<evidence type="ECO:0000256" key="6">
    <source>
        <dbReference type="ARBA" id="ARBA00023284"/>
    </source>
</evidence>
<evidence type="ECO:0000256" key="4">
    <source>
        <dbReference type="ARBA" id="ARBA00022982"/>
    </source>
</evidence>
<protein>
    <recommendedName>
        <fullName evidence="2 7">Thioredoxin</fullName>
    </recommendedName>
</protein>
<dbReference type="EMBL" id="BAAACG010000009">
    <property type="protein sequence ID" value="GAA0739851.1"/>
    <property type="molecule type" value="Genomic_DNA"/>
</dbReference>
<feature type="domain" description="Thioredoxin" evidence="8">
    <location>
        <begin position="1"/>
        <end position="106"/>
    </location>
</feature>
<dbReference type="Proteomes" id="UP001501510">
    <property type="component" value="Unassembled WGS sequence"/>
</dbReference>
<dbReference type="PROSITE" id="PS00194">
    <property type="entry name" value="THIOREDOXIN_1"/>
    <property type="match status" value="1"/>
</dbReference>
<dbReference type="PIRSF" id="PIRSF000077">
    <property type="entry name" value="Thioredoxin"/>
    <property type="match status" value="1"/>
</dbReference>
<comment type="similarity">
    <text evidence="1 7">Belongs to the thioredoxin family.</text>
</comment>